<comment type="caution">
    <text evidence="2">The sequence shown here is derived from an EMBL/GenBank/DDBJ whole genome shotgun (WGS) entry which is preliminary data.</text>
</comment>
<protein>
    <submittedName>
        <fullName evidence="2">Transcriptional regulator</fullName>
    </submittedName>
</protein>
<sequence>MATSSALLHPVRLRIVQTLLGEEELTTHQLHERLADIPIATLYRHVGHLVTHELIEVADEQQVRGASERTYRRSPSFANPSAEELNSLSNEELLTAFTVFTSGLIRDFSDYLHAGDPDLRADQVSFAQASFWASDEEVDEFGRTLMTALEGVLTNEPSAGRRRRTLSTVLMPRETALGGDARPGSTPKSSEPNG</sequence>
<name>A0A4Y4B789_MICMQ</name>
<dbReference type="SUPFAM" id="SSF46785">
    <property type="entry name" value="Winged helix' DNA-binding domain"/>
    <property type="match status" value="1"/>
</dbReference>
<proteinExistence type="predicted"/>
<dbReference type="Pfam" id="PF12840">
    <property type="entry name" value="HTH_20"/>
    <property type="match status" value="1"/>
</dbReference>
<gene>
    <name evidence="2" type="ORF">MLI01_09520</name>
</gene>
<reference evidence="2 3" key="1">
    <citation type="submission" date="2019-06" db="EMBL/GenBank/DDBJ databases">
        <title>Whole genome shotgun sequence of Microbacterium liquefaciens NBRC 15037.</title>
        <authorList>
            <person name="Hosoyama A."/>
            <person name="Uohara A."/>
            <person name="Ohji S."/>
            <person name="Ichikawa N."/>
        </authorList>
    </citation>
    <scope>NUCLEOTIDE SEQUENCE [LARGE SCALE GENOMIC DNA]</scope>
    <source>
        <strain evidence="2 3">NBRC 15037</strain>
    </source>
</reference>
<dbReference type="InterPro" id="IPR036388">
    <property type="entry name" value="WH-like_DNA-bd_sf"/>
</dbReference>
<dbReference type="EMBL" id="BJNQ01000004">
    <property type="protein sequence ID" value="GEC74807.1"/>
    <property type="molecule type" value="Genomic_DNA"/>
</dbReference>
<evidence type="ECO:0000313" key="2">
    <source>
        <dbReference type="EMBL" id="GEC74807.1"/>
    </source>
</evidence>
<dbReference type="RefSeq" id="WP_141386116.1">
    <property type="nucleotide sequence ID" value="NZ_BJNQ01000004.1"/>
</dbReference>
<dbReference type="Gene3D" id="6.10.140.2180">
    <property type="match status" value="1"/>
</dbReference>
<evidence type="ECO:0000313" key="3">
    <source>
        <dbReference type="Proteomes" id="UP000317410"/>
    </source>
</evidence>
<dbReference type="Gene3D" id="1.10.10.10">
    <property type="entry name" value="Winged helix-like DNA-binding domain superfamily/Winged helix DNA-binding domain"/>
    <property type="match status" value="1"/>
</dbReference>
<dbReference type="InterPro" id="IPR036390">
    <property type="entry name" value="WH_DNA-bd_sf"/>
</dbReference>
<feature type="region of interest" description="Disordered" evidence="1">
    <location>
        <begin position="171"/>
        <end position="194"/>
    </location>
</feature>
<dbReference type="AlphaFoldDB" id="A0A4Y4B789"/>
<dbReference type="Proteomes" id="UP000317410">
    <property type="component" value="Unassembled WGS sequence"/>
</dbReference>
<organism evidence="2 3">
    <name type="scientific">Microbacterium maritypicum</name>
    <name type="common">Microbacterium liquefaciens</name>
    <dbReference type="NCBI Taxonomy" id="33918"/>
    <lineage>
        <taxon>Bacteria</taxon>
        <taxon>Bacillati</taxon>
        <taxon>Actinomycetota</taxon>
        <taxon>Actinomycetes</taxon>
        <taxon>Micrococcales</taxon>
        <taxon>Microbacteriaceae</taxon>
        <taxon>Microbacterium</taxon>
    </lineage>
</organism>
<evidence type="ECO:0000256" key="1">
    <source>
        <dbReference type="SAM" id="MobiDB-lite"/>
    </source>
</evidence>
<accession>A0A4Y4B789</accession>